<gene>
    <name evidence="8" type="ORF">SAMN02745116_00405</name>
</gene>
<dbReference type="PANTHER" id="PTHR35795:SF1">
    <property type="entry name" value="BIS(5'-NUCLEOSYL)-TETRAPHOSPHATASE, SYMMETRICAL"/>
    <property type="match status" value="1"/>
</dbReference>
<dbReference type="CDD" id="cd00077">
    <property type="entry name" value="HDc"/>
    <property type="match status" value="1"/>
</dbReference>
<evidence type="ECO:0000259" key="7">
    <source>
        <dbReference type="SMART" id="SM00471"/>
    </source>
</evidence>
<comment type="catalytic activity">
    <reaction evidence="6">
        <text>P(1),P(4)-bis(5'-adenosyl) tetraphosphate + H2O = 2 ADP + 2 H(+)</text>
        <dbReference type="Rhea" id="RHEA:24252"/>
        <dbReference type="ChEBI" id="CHEBI:15377"/>
        <dbReference type="ChEBI" id="CHEBI:15378"/>
        <dbReference type="ChEBI" id="CHEBI:58141"/>
        <dbReference type="ChEBI" id="CHEBI:456216"/>
        <dbReference type="EC" id="3.6.1.41"/>
    </reaction>
</comment>
<dbReference type="SUPFAM" id="SSF109604">
    <property type="entry name" value="HD-domain/PDEase-like"/>
    <property type="match status" value="1"/>
</dbReference>
<keyword evidence="4 8" id="KW-0378">Hydrolase</keyword>
<name>A0A1T4KUV5_9ENTE</name>
<evidence type="ECO:0000313" key="9">
    <source>
        <dbReference type="Proteomes" id="UP000190328"/>
    </source>
</evidence>
<keyword evidence="2" id="KW-0479">Metal-binding</keyword>
<evidence type="ECO:0000256" key="3">
    <source>
        <dbReference type="ARBA" id="ARBA00022741"/>
    </source>
</evidence>
<dbReference type="InterPro" id="IPR006674">
    <property type="entry name" value="HD_domain"/>
</dbReference>
<dbReference type="Pfam" id="PF01966">
    <property type="entry name" value="HD"/>
    <property type="match status" value="1"/>
</dbReference>
<dbReference type="PANTHER" id="PTHR35795">
    <property type="entry name" value="SLR1885 PROTEIN"/>
    <property type="match status" value="1"/>
</dbReference>
<dbReference type="Proteomes" id="UP000190328">
    <property type="component" value="Unassembled WGS sequence"/>
</dbReference>
<dbReference type="GO" id="GO:0008803">
    <property type="term" value="F:bis(5'-nucleosyl)-tetraphosphatase (symmetrical) activity"/>
    <property type="evidence" value="ECO:0007669"/>
    <property type="project" value="UniProtKB-EC"/>
</dbReference>
<dbReference type="EMBL" id="FUXI01000003">
    <property type="protein sequence ID" value="SJZ46176.1"/>
    <property type="molecule type" value="Genomic_DNA"/>
</dbReference>
<dbReference type="STRING" id="263852.SAMN02745116_00405"/>
<evidence type="ECO:0000256" key="6">
    <source>
        <dbReference type="ARBA" id="ARBA00049417"/>
    </source>
</evidence>
<evidence type="ECO:0000313" key="8">
    <source>
        <dbReference type="EMBL" id="SJZ46176.1"/>
    </source>
</evidence>
<accession>A0A1T4KUV5</accession>
<dbReference type="Gene3D" id="1.10.3210.10">
    <property type="entry name" value="Hypothetical protein af1432"/>
    <property type="match status" value="1"/>
</dbReference>
<protein>
    <recommendedName>
        <fullName evidence="1">bis(5'-nucleosyl)-tetraphosphatase (symmetrical)</fullName>
        <ecNumber evidence="1">3.6.1.41</ecNumber>
    </recommendedName>
</protein>
<evidence type="ECO:0000256" key="4">
    <source>
        <dbReference type="ARBA" id="ARBA00022801"/>
    </source>
</evidence>
<evidence type="ECO:0000256" key="1">
    <source>
        <dbReference type="ARBA" id="ARBA00012506"/>
    </source>
</evidence>
<dbReference type="InterPro" id="IPR051094">
    <property type="entry name" value="Diverse_Catalytic_Enzymes"/>
</dbReference>
<reference evidence="9" key="1">
    <citation type="submission" date="2017-02" db="EMBL/GenBank/DDBJ databases">
        <authorList>
            <person name="Varghese N."/>
            <person name="Submissions S."/>
        </authorList>
    </citation>
    <scope>NUCLEOTIDE SEQUENCE [LARGE SCALE GENOMIC DNA]</scope>
    <source>
        <strain evidence="9">ATCC BAA-1030</strain>
    </source>
</reference>
<proteinExistence type="predicted"/>
<keyword evidence="5" id="KW-0408">Iron</keyword>
<dbReference type="NCBIfam" id="TIGR00488">
    <property type="entry name" value="bis(5'-nucleosyl)-tetraphosphatase (symmetrical) YqeK"/>
    <property type="match status" value="1"/>
</dbReference>
<dbReference type="RefSeq" id="WP_234984599.1">
    <property type="nucleotide sequence ID" value="NZ_FUXI01000003.1"/>
</dbReference>
<dbReference type="AlphaFoldDB" id="A0A1T4KUV5"/>
<dbReference type="GO" id="GO:0000166">
    <property type="term" value="F:nucleotide binding"/>
    <property type="evidence" value="ECO:0007669"/>
    <property type="project" value="UniProtKB-KW"/>
</dbReference>
<dbReference type="SMART" id="SM00471">
    <property type="entry name" value="HDc"/>
    <property type="match status" value="1"/>
</dbReference>
<evidence type="ECO:0000256" key="5">
    <source>
        <dbReference type="ARBA" id="ARBA00023004"/>
    </source>
</evidence>
<evidence type="ECO:0000256" key="2">
    <source>
        <dbReference type="ARBA" id="ARBA00022723"/>
    </source>
</evidence>
<keyword evidence="9" id="KW-1185">Reference proteome</keyword>
<feature type="domain" description="HD/PDEase" evidence="7">
    <location>
        <begin position="28"/>
        <end position="155"/>
    </location>
</feature>
<sequence length="201" mass="23069">MEKKNLMYSGKYFQGTREELLKRVNSVMSEKRFRHVLGVEKAAFHLAEKYGEELEKTSIAALVHDYAKEKSDDEMIALIRESAIDNKILPFGNNIWHGIAGVEVITRELAIDNEEILQAVRVHTTASSQMSLLDKIIFVADYIEENRTFPLVEEARKIAEENLDFAVKFELIHTLEHLIAQNAKIYPQTIEAYNTWVAGMK</sequence>
<dbReference type="InterPro" id="IPR003607">
    <property type="entry name" value="HD/PDEase_dom"/>
</dbReference>
<dbReference type="InterPro" id="IPR005249">
    <property type="entry name" value="YqeK"/>
</dbReference>
<keyword evidence="3" id="KW-0547">Nucleotide-binding</keyword>
<dbReference type="GO" id="GO:0046872">
    <property type="term" value="F:metal ion binding"/>
    <property type="evidence" value="ECO:0007669"/>
    <property type="project" value="UniProtKB-KW"/>
</dbReference>
<dbReference type="EC" id="3.6.1.41" evidence="1"/>
<organism evidence="8 9">
    <name type="scientific">Pilibacter termitis</name>
    <dbReference type="NCBI Taxonomy" id="263852"/>
    <lineage>
        <taxon>Bacteria</taxon>
        <taxon>Bacillati</taxon>
        <taxon>Bacillota</taxon>
        <taxon>Bacilli</taxon>
        <taxon>Lactobacillales</taxon>
        <taxon>Enterococcaceae</taxon>
        <taxon>Pilibacter</taxon>
    </lineage>
</organism>